<sequence length="477" mass="51482">MAAHAAHAFDPSRVVHLSGRFAPVTEEVDEADLEVSGALPGELDGVFLRNGPNPRFTPIGSYLYPIDGDGMLHGVWISGGRARYRNRFVRTPAVVAEERAGRALWGGIESMILPQEPDVGPELAGTFRDMPDINVVRHAGRLLALAESDCPFLMTPELATVGKETFGGALPAGITAHPKTDPVTGEMLVFCYGLEPPYLTWSAIGPLGGVLRGPTPVDGVDEPMMIHDMAITPRFLVIVLAPVFFDIAAAMNGGSMIDWRPERGTRLALIPRDGGPVRWASDDAFWLWHTVNAYDTEPGGGDVVLDYVQWTRLSMGAPAEGAEPNHAGLVRAVIDPVAGTMRRTVLDDVRMELPRTDDRLIGRRHHQLAVASDSGSLDLLPGEYDTLRWYDGNDPSGPHVAWRAGDLSVGEPVFAPVPGTGPGEGGYWMTYATDRTDGTSWLLVIPSEDPASGPVARVRIPVRVPLGLHGNWLPTEE</sequence>
<proteinExistence type="inferred from homology"/>
<reference evidence="6" key="1">
    <citation type="journal article" date="2022" name="Front. Microbiol.">
        <title>Mirubactin C rescues the lethal effect of cell wall biosynthesis mutations in Bacillus subtilis.</title>
        <authorList>
            <person name="Kepplinger B."/>
            <person name="Wen X."/>
            <person name="Tyler A.R."/>
            <person name="Kim B.Y."/>
            <person name="Brown J."/>
            <person name="Banks P."/>
            <person name="Dashti Y."/>
            <person name="Mackenzie E.S."/>
            <person name="Wills C."/>
            <person name="Kawai Y."/>
            <person name="Waldron K.J."/>
            <person name="Allenby N.E.E."/>
            <person name="Wu L.J."/>
            <person name="Hall M.J."/>
            <person name="Errington J."/>
        </authorList>
    </citation>
    <scope>NUCLEOTIDE SEQUENCE</scope>
    <source>
        <strain evidence="6">MDA8-470</strain>
    </source>
</reference>
<evidence type="ECO:0000313" key="7">
    <source>
        <dbReference type="Proteomes" id="UP001164963"/>
    </source>
</evidence>
<protein>
    <recommendedName>
        <fullName evidence="5">Dioxygenase</fullName>
        <ecNumber evidence="5">1.13.11.-</ecNumber>
    </recommendedName>
</protein>
<evidence type="ECO:0000256" key="2">
    <source>
        <dbReference type="ARBA" id="ARBA00022723"/>
    </source>
</evidence>
<comment type="cofactor">
    <cofactor evidence="5">
        <name>Fe(2+)</name>
        <dbReference type="ChEBI" id="CHEBI:29033"/>
    </cofactor>
    <text evidence="5">Binds 1 Fe(2+) ion per subunit.</text>
</comment>
<dbReference type="PANTHER" id="PTHR10543:SF89">
    <property type="entry name" value="CAROTENOID 9,10(9',10')-CLEAVAGE DIOXYGENASE 1"/>
    <property type="match status" value="1"/>
</dbReference>
<dbReference type="EMBL" id="CP098740">
    <property type="protein sequence ID" value="UZK53158.1"/>
    <property type="molecule type" value="Genomic_DNA"/>
</dbReference>
<keyword evidence="2 5" id="KW-0479">Metal-binding</keyword>
<gene>
    <name evidence="6" type="ORF">NEH16_02580</name>
</gene>
<accession>A0ABY6PLV6</accession>
<keyword evidence="7" id="KW-1185">Reference proteome</keyword>
<comment type="similarity">
    <text evidence="1 5">Belongs to the carotenoid oxygenase family.</text>
</comment>
<dbReference type="InterPro" id="IPR004294">
    <property type="entry name" value="Carotenoid_Oase"/>
</dbReference>
<dbReference type="RefSeq" id="WP_265538875.1">
    <property type="nucleotide sequence ID" value="NZ_CP098740.1"/>
</dbReference>
<name>A0ABY6PLV6_9ACTN</name>
<dbReference type="EC" id="1.13.11.-" evidence="5"/>
<keyword evidence="3 5" id="KW-0560">Oxidoreductase</keyword>
<keyword evidence="5" id="KW-0223">Dioxygenase</keyword>
<evidence type="ECO:0000256" key="3">
    <source>
        <dbReference type="ARBA" id="ARBA00023002"/>
    </source>
</evidence>
<evidence type="ECO:0000256" key="4">
    <source>
        <dbReference type="ARBA" id="ARBA00023004"/>
    </source>
</evidence>
<dbReference type="Pfam" id="PF03055">
    <property type="entry name" value="RPE65"/>
    <property type="match status" value="1"/>
</dbReference>
<keyword evidence="4 5" id="KW-0408">Iron</keyword>
<organism evidence="6 7">
    <name type="scientific">Streptomyces drozdowiczii</name>
    <dbReference type="NCBI Taxonomy" id="202862"/>
    <lineage>
        <taxon>Bacteria</taxon>
        <taxon>Bacillati</taxon>
        <taxon>Actinomycetota</taxon>
        <taxon>Actinomycetes</taxon>
        <taxon>Kitasatosporales</taxon>
        <taxon>Streptomycetaceae</taxon>
        <taxon>Streptomyces</taxon>
    </lineage>
</organism>
<evidence type="ECO:0000256" key="5">
    <source>
        <dbReference type="RuleBase" id="RU364048"/>
    </source>
</evidence>
<evidence type="ECO:0000313" key="6">
    <source>
        <dbReference type="EMBL" id="UZK53158.1"/>
    </source>
</evidence>
<evidence type="ECO:0000256" key="1">
    <source>
        <dbReference type="ARBA" id="ARBA00006787"/>
    </source>
</evidence>
<dbReference type="PANTHER" id="PTHR10543">
    <property type="entry name" value="BETA-CAROTENE DIOXYGENASE"/>
    <property type="match status" value="1"/>
</dbReference>
<dbReference type="Proteomes" id="UP001164963">
    <property type="component" value="Chromosome"/>
</dbReference>